<evidence type="ECO:0000313" key="1">
    <source>
        <dbReference type="EMBL" id="KKM01237.1"/>
    </source>
</evidence>
<reference evidence="1" key="1">
    <citation type="journal article" date="2015" name="Nature">
        <title>Complex archaea that bridge the gap between prokaryotes and eukaryotes.</title>
        <authorList>
            <person name="Spang A."/>
            <person name="Saw J.H."/>
            <person name="Jorgensen S.L."/>
            <person name="Zaremba-Niedzwiedzka K."/>
            <person name="Martijn J."/>
            <person name="Lind A.E."/>
            <person name="van Eijk R."/>
            <person name="Schleper C."/>
            <person name="Guy L."/>
            <person name="Ettema T.J."/>
        </authorList>
    </citation>
    <scope>NUCLEOTIDE SEQUENCE</scope>
</reference>
<dbReference type="AlphaFoldDB" id="A0A0F9HDM1"/>
<gene>
    <name evidence="1" type="ORF">LCGC14_1796470</name>
</gene>
<proteinExistence type="predicted"/>
<dbReference type="EMBL" id="LAZR01017244">
    <property type="protein sequence ID" value="KKM01237.1"/>
    <property type="molecule type" value="Genomic_DNA"/>
</dbReference>
<name>A0A0F9HDM1_9ZZZZ</name>
<organism evidence="1">
    <name type="scientific">marine sediment metagenome</name>
    <dbReference type="NCBI Taxonomy" id="412755"/>
    <lineage>
        <taxon>unclassified sequences</taxon>
        <taxon>metagenomes</taxon>
        <taxon>ecological metagenomes</taxon>
    </lineage>
</organism>
<comment type="caution">
    <text evidence="1">The sequence shown here is derived from an EMBL/GenBank/DDBJ whole genome shotgun (WGS) entry which is preliminary data.</text>
</comment>
<feature type="non-terminal residue" evidence="1">
    <location>
        <position position="1"/>
    </location>
</feature>
<protein>
    <submittedName>
        <fullName evidence="1">Uncharacterized protein</fullName>
    </submittedName>
</protein>
<accession>A0A0F9HDM1</accession>
<sequence>QTAYSLDDTINPAASPANTFYVCTTAGTSGSSEPDPWPDFTGAPTVNDETVVWTATERNQYSARAPLWVVDQTFHSSRGNLSVTLILQGIFDLMDKDFAESIYTQEAGDANTVKDLLTAVAQATLAPFTNAKAYTITFDTEDNLLDTAKPGQDFEVIEGETRLDKIKDLLAYTKCVARIEADGAIHILSPVTDGETWAVDTLYYVNDYVQPTSPNNNFAYRCTASAGDNKSHAATEPTWPTTAGGTVVDDQITWTAVDFHYEYKVNVSGEHELLAKSHQKPLIMPNHITYKNHPDDDDAFSGTAEFTDSSDITDQEHRLTVFIKDLESDAVGLAYARAHIQRLRHQFQSGSAEVPINLGQETHDYIKLTDSRESDLRIGNVGHTKATVGRGIWRMLLALGDIRLGGFLGLLPAQEEAAIRDFLKQSNEDLLRETRRVNDEMRITAELQEAAQAAQVRKAERALRRFRAGQTLTREELSLLRTPLTPAGKELFRVQREAEEANEALDAPLG</sequence>